<dbReference type="InterPro" id="IPR010400">
    <property type="entry name" value="PITH_dom"/>
</dbReference>
<keyword evidence="1" id="KW-1015">Disulfide bond</keyword>
<accession>A0A7R9QJ10</accession>
<proteinExistence type="predicted"/>
<dbReference type="InterPro" id="IPR013766">
    <property type="entry name" value="Thioredoxin_domain"/>
</dbReference>
<dbReference type="PANTHER" id="PTHR46115">
    <property type="entry name" value="THIOREDOXIN-LIKE PROTEIN 1"/>
    <property type="match status" value="1"/>
</dbReference>
<dbReference type="PROSITE" id="PS51532">
    <property type="entry name" value="PITH"/>
    <property type="match status" value="1"/>
</dbReference>
<gene>
    <name evidence="4" type="ORF">ONB1V03_LOCUS6322</name>
</gene>
<feature type="domain" description="Thioredoxin" evidence="2">
    <location>
        <begin position="1"/>
        <end position="108"/>
    </location>
</feature>
<sequence>MPVIVIRDDQHFATELAASPATKLLVVDFTATWCGPCQRISPVFERLSNQFTNGLFLKVDVDQCQETMHSYSVEAMPTFVFIRNRVVLTRVRGADPTALESKIRELIGSDVETGGGQSETGVAGHIELNTFINKTQSECLNESDEHSLSGCLTSGSNAYLESDCDEQLIINLAFNQPLKLHSLKIMAPKDNGPKTIKLFINLPKTLDFDESDSMEPIQKLDLSAQDISSGTPIALRYVKFQNVQNILIFVKNNQSNTEVTRIDYLSFIGSPVSATNMSDFKRIAGKKGESH</sequence>
<dbReference type="SUPFAM" id="SSF52833">
    <property type="entry name" value="Thioredoxin-like"/>
    <property type="match status" value="1"/>
</dbReference>
<reference evidence="4" key="1">
    <citation type="submission" date="2020-11" db="EMBL/GenBank/DDBJ databases">
        <authorList>
            <person name="Tran Van P."/>
        </authorList>
    </citation>
    <scope>NUCLEOTIDE SEQUENCE</scope>
</reference>
<dbReference type="InterPro" id="IPR037047">
    <property type="entry name" value="PITH_dom_sf"/>
</dbReference>
<dbReference type="CDD" id="cd02947">
    <property type="entry name" value="TRX_family"/>
    <property type="match status" value="1"/>
</dbReference>
<organism evidence="4">
    <name type="scientific">Oppiella nova</name>
    <dbReference type="NCBI Taxonomy" id="334625"/>
    <lineage>
        <taxon>Eukaryota</taxon>
        <taxon>Metazoa</taxon>
        <taxon>Ecdysozoa</taxon>
        <taxon>Arthropoda</taxon>
        <taxon>Chelicerata</taxon>
        <taxon>Arachnida</taxon>
        <taxon>Acari</taxon>
        <taxon>Acariformes</taxon>
        <taxon>Sarcoptiformes</taxon>
        <taxon>Oribatida</taxon>
        <taxon>Brachypylina</taxon>
        <taxon>Oppioidea</taxon>
        <taxon>Oppiidae</taxon>
        <taxon>Oppiella</taxon>
    </lineage>
</organism>
<protein>
    <recommendedName>
        <fullName evidence="6">Thioredoxin-like protein 1</fullName>
    </recommendedName>
</protein>
<dbReference type="SUPFAM" id="SSF49785">
    <property type="entry name" value="Galactose-binding domain-like"/>
    <property type="match status" value="1"/>
</dbReference>
<feature type="domain" description="PITH" evidence="3">
    <location>
        <begin position="117"/>
        <end position="287"/>
    </location>
</feature>
<evidence type="ECO:0000259" key="3">
    <source>
        <dbReference type="PROSITE" id="PS51532"/>
    </source>
</evidence>
<dbReference type="InterPro" id="IPR008979">
    <property type="entry name" value="Galactose-bd-like_sf"/>
</dbReference>
<dbReference type="Proteomes" id="UP000728032">
    <property type="component" value="Unassembled WGS sequence"/>
</dbReference>
<dbReference type="EMBL" id="CAJPVJ010002799">
    <property type="protein sequence ID" value="CAG2166807.1"/>
    <property type="molecule type" value="Genomic_DNA"/>
</dbReference>
<dbReference type="OrthoDB" id="2121326at2759"/>
<dbReference type="PRINTS" id="PR00421">
    <property type="entry name" value="THIOREDOXIN"/>
</dbReference>
<evidence type="ECO:0008006" key="6">
    <source>
        <dbReference type="Google" id="ProtNLM"/>
    </source>
</evidence>
<evidence type="ECO:0000313" key="5">
    <source>
        <dbReference type="Proteomes" id="UP000728032"/>
    </source>
</evidence>
<keyword evidence="5" id="KW-1185">Reference proteome</keyword>
<dbReference type="Gene3D" id="2.60.120.470">
    <property type="entry name" value="PITH domain"/>
    <property type="match status" value="1"/>
</dbReference>
<name>A0A7R9QJ10_9ACAR</name>
<dbReference type="Pfam" id="PF00085">
    <property type="entry name" value="Thioredoxin"/>
    <property type="match status" value="1"/>
</dbReference>
<dbReference type="Gene3D" id="3.40.30.10">
    <property type="entry name" value="Glutaredoxin"/>
    <property type="match status" value="1"/>
</dbReference>
<evidence type="ECO:0000259" key="2">
    <source>
        <dbReference type="PROSITE" id="PS51352"/>
    </source>
</evidence>
<dbReference type="GO" id="GO:0005737">
    <property type="term" value="C:cytoplasm"/>
    <property type="evidence" value="ECO:0007669"/>
    <property type="project" value="UniProtKB-ARBA"/>
</dbReference>
<dbReference type="InterPro" id="IPR017937">
    <property type="entry name" value="Thioredoxin_CS"/>
</dbReference>
<evidence type="ECO:0000256" key="1">
    <source>
        <dbReference type="ARBA" id="ARBA00023157"/>
    </source>
</evidence>
<dbReference type="Pfam" id="PF06201">
    <property type="entry name" value="PITH"/>
    <property type="match status" value="1"/>
</dbReference>
<dbReference type="InterPro" id="IPR036249">
    <property type="entry name" value="Thioredoxin-like_sf"/>
</dbReference>
<evidence type="ECO:0000313" key="4">
    <source>
        <dbReference type="EMBL" id="CAD7647581.1"/>
    </source>
</evidence>
<dbReference type="EMBL" id="OC917624">
    <property type="protein sequence ID" value="CAD7647581.1"/>
    <property type="molecule type" value="Genomic_DNA"/>
</dbReference>
<dbReference type="AlphaFoldDB" id="A0A7R9QJ10"/>
<dbReference type="PROSITE" id="PS51352">
    <property type="entry name" value="THIOREDOXIN_2"/>
    <property type="match status" value="1"/>
</dbReference>
<dbReference type="PROSITE" id="PS00194">
    <property type="entry name" value="THIOREDOXIN_1"/>
    <property type="match status" value="1"/>
</dbReference>